<keyword evidence="10" id="KW-1185">Reference proteome</keyword>
<evidence type="ECO:0000256" key="2">
    <source>
        <dbReference type="ARBA" id="ARBA00022723"/>
    </source>
</evidence>
<evidence type="ECO:0000256" key="1">
    <source>
        <dbReference type="ARBA" id="ARBA00004123"/>
    </source>
</evidence>
<reference evidence="9 10" key="1">
    <citation type="submission" date="2022-05" db="EMBL/GenBank/DDBJ databases">
        <authorList>
            <consortium name="Genoscope - CEA"/>
            <person name="William W."/>
        </authorList>
    </citation>
    <scope>NUCLEOTIDE SEQUENCE [LARGE SCALE GENOMIC DNA]</scope>
</reference>
<dbReference type="PROSITE" id="PS50157">
    <property type="entry name" value="ZINC_FINGER_C2H2_2"/>
    <property type="match status" value="4"/>
</dbReference>
<dbReference type="Pfam" id="PF00096">
    <property type="entry name" value="zf-C2H2"/>
    <property type="match status" value="3"/>
</dbReference>
<protein>
    <recommendedName>
        <fullName evidence="8">C2H2-type domain-containing protein</fullName>
    </recommendedName>
</protein>
<keyword evidence="3" id="KW-0677">Repeat</keyword>
<sequence length="258" mass="29835">MPRSFLIKKRQEKSTKDAFYEAKPKGRLLDLRGETITDSVQTQENSTVRSWNGFRTPLIYPAEITTSYNFQPRVQQLQCAPNLNQDERLLLTHEEKPGDCSGKKVMEENQQSTDFPKNSRAVKKHTCDECQRSFATVASFRKHHHRRKEFACKHCDKTYVSLGALKMHIRTHTLPCKCTVCGKAFSRPWLLQGHIRTHTGEKPYQCPKCQRAFADRSNLRAHLQTHSAVKKYCCSKCTRSFSRMSLLHKHQYTCGGDQ</sequence>
<dbReference type="Gene3D" id="3.30.160.60">
    <property type="entry name" value="Classic Zinc Finger"/>
    <property type="match status" value="3"/>
</dbReference>
<feature type="domain" description="C2H2-type" evidence="8">
    <location>
        <begin position="204"/>
        <end position="231"/>
    </location>
</feature>
<comment type="caution">
    <text evidence="9">The sequence shown here is derived from an EMBL/GenBank/DDBJ whole genome shotgun (WGS) entry which is preliminary data.</text>
</comment>
<dbReference type="InterPro" id="IPR036236">
    <property type="entry name" value="Znf_C2H2_sf"/>
</dbReference>
<organism evidence="9 10">
    <name type="scientific">Porites lobata</name>
    <dbReference type="NCBI Taxonomy" id="104759"/>
    <lineage>
        <taxon>Eukaryota</taxon>
        <taxon>Metazoa</taxon>
        <taxon>Cnidaria</taxon>
        <taxon>Anthozoa</taxon>
        <taxon>Hexacorallia</taxon>
        <taxon>Scleractinia</taxon>
        <taxon>Fungiina</taxon>
        <taxon>Poritidae</taxon>
        <taxon>Porites</taxon>
    </lineage>
</organism>
<accession>A0ABN8PY44</accession>
<evidence type="ECO:0000256" key="7">
    <source>
        <dbReference type="PROSITE-ProRule" id="PRU00042"/>
    </source>
</evidence>
<evidence type="ECO:0000313" key="9">
    <source>
        <dbReference type="EMBL" id="CAH3151126.1"/>
    </source>
</evidence>
<evidence type="ECO:0000256" key="6">
    <source>
        <dbReference type="ARBA" id="ARBA00023242"/>
    </source>
</evidence>
<dbReference type="EMBL" id="CALNXK010000090">
    <property type="protein sequence ID" value="CAH3151126.1"/>
    <property type="molecule type" value="Genomic_DNA"/>
</dbReference>
<comment type="subcellular location">
    <subcellularLocation>
        <location evidence="1">Nucleus</location>
    </subcellularLocation>
</comment>
<dbReference type="PANTHER" id="PTHR24388:SF54">
    <property type="entry name" value="PROTEIN ESCARGOT"/>
    <property type="match status" value="1"/>
</dbReference>
<feature type="domain" description="C2H2-type" evidence="8">
    <location>
        <begin position="232"/>
        <end position="258"/>
    </location>
</feature>
<evidence type="ECO:0000256" key="4">
    <source>
        <dbReference type="ARBA" id="ARBA00022771"/>
    </source>
</evidence>
<dbReference type="Proteomes" id="UP001159405">
    <property type="component" value="Unassembled WGS sequence"/>
</dbReference>
<evidence type="ECO:0000256" key="5">
    <source>
        <dbReference type="ARBA" id="ARBA00022833"/>
    </source>
</evidence>
<evidence type="ECO:0000256" key="3">
    <source>
        <dbReference type="ARBA" id="ARBA00022737"/>
    </source>
</evidence>
<keyword evidence="6" id="KW-0539">Nucleus</keyword>
<keyword evidence="5" id="KW-0862">Zinc</keyword>
<dbReference type="InterPro" id="IPR050527">
    <property type="entry name" value="Snail/Krueppel_Znf"/>
</dbReference>
<keyword evidence="4 7" id="KW-0863">Zinc-finger</keyword>
<evidence type="ECO:0000313" key="10">
    <source>
        <dbReference type="Proteomes" id="UP001159405"/>
    </source>
</evidence>
<gene>
    <name evidence="9" type="ORF">PLOB_00048437</name>
</gene>
<dbReference type="InterPro" id="IPR013087">
    <property type="entry name" value="Znf_C2H2_type"/>
</dbReference>
<feature type="domain" description="C2H2-type" evidence="8">
    <location>
        <begin position="176"/>
        <end position="203"/>
    </location>
</feature>
<proteinExistence type="predicted"/>
<evidence type="ECO:0000259" key="8">
    <source>
        <dbReference type="PROSITE" id="PS50157"/>
    </source>
</evidence>
<dbReference type="SUPFAM" id="SSF57667">
    <property type="entry name" value="beta-beta-alpha zinc fingers"/>
    <property type="match status" value="3"/>
</dbReference>
<name>A0ABN8PY44_9CNID</name>
<keyword evidence="2" id="KW-0479">Metal-binding</keyword>
<dbReference type="PANTHER" id="PTHR24388">
    <property type="entry name" value="ZINC FINGER PROTEIN"/>
    <property type="match status" value="1"/>
</dbReference>
<dbReference type="PROSITE" id="PS00028">
    <property type="entry name" value="ZINC_FINGER_C2H2_1"/>
    <property type="match status" value="3"/>
</dbReference>
<dbReference type="SMART" id="SM00355">
    <property type="entry name" value="ZnF_C2H2"/>
    <property type="match status" value="5"/>
</dbReference>
<feature type="domain" description="C2H2-type" evidence="8">
    <location>
        <begin position="150"/>
        <end position="173"/>
    </location>
</feature>